<evidence type="ECO:0000313" key="2">
    <source>
        <dbReference type="EMBL" id="KAL1563622.1"/>
    </source>
</evidence>
<dbReference type="PANTHER" id="PTHR34466">
    <property type="entry name" value="OS11G0129800 PROTEIN"/>
    <property type="match status" value="1"/>
</dbReference>
<reference evidence="2 3" key="1">
    <citation type="submission" date="2024-06" db="EMBL/GenBank/DDBJ databases">
        <title>A chromosome level genome sequence of Diviner's sage (Salvia divinorum).</title>
        <authorList>
            <person name="Ford S.A."/>
            <person name="Ro D.-K."/>
            <person name="Ness R.W."/>
            <person name="Phillips M.A."/>
        </authorList>
    </citation>
    <scope>NUCLEOTIDE SEQUENCE [LARGE SCALE GENOMIC DNA]</scope>
    <source>
        <strain evidence="2">SAF-2024a</strain>
        <tissue evidence="2">Leaf</tissue>
    </source>
</reference>
<comment type="caution">
    <text evidence="2">The sequence shown here is derived from an EMBL/GenBank/DDBJ whole genome shotgun (WGS) entry which is preliminary data.</text>
</comment>
<dbReference type="EMBL" id="JBEAFC010000003">
    <property type="protein sequence ID" value="KAL1563622.1"/>
    <property type="molecule type" value="Genomic_DNA"/>
</dbReference>
<feature type="compositionally biased region" description="Polar residues" evidence="1">
    <location>
        <begin position="1"/>
        <end position="21"/>
    </location>
</feature>
<feature type="compositionally biased region" description="Polar residues" evidence="1">
    <location>
        <begin position="237"/>
        <end position="247"/>
    </location>
</feature>
<feature type="compositionally biased region" description="Polar residues" evidence="1">
    <location>
        <begin position="523"/>
        <end position="534"/>
    </location>
</feature>
<accession>A0ABD1I5C4</accession>
<feature type="region of interest" description="Disordered" evidence="1">
    <location>
        <begin position="76"/>
        <end position="249"/>
    </location>
</feature>
<feature type="compositionally biased region" description="Basic and acidic residues" evidence="1">
    <location>
        <begin position="423"/>
        <end position="432"/>
    </location>
</feature>
<dbReference type="AlphaFoldDB" id="A0ABD1I5C4"/>
<proteinExistence type="predicted"/>
<dbReference type="Proteomes" id="UP001567538">
    <property type="component" value="Unassembled WGS sequence"/>
</dbReference>
<dbReference type="PANTHER" id="PTHR34466:SF1">
    <property type="entry name" value="OS06G0609800 PROTEIN"/>
    <property type="match status" value="1"/>
</dbReference>
<feature type="region of interest" description="Disordered" evidence="1">
    <location>
        <begin position="410"/>
        <end position="432"/>
    </location>
</feature>
<feature type="compositionally biased region" description="Low complexity" evidence="1">
    <location>
        <begin position="548"/>
        <end position="559"/>
    </location>
</feature>
<feature type="region of interest" description="Disordered" evidence="1">
    <location>
        <begin position="515"/>
        <end position="579"/>
    </location>
</feature>
<keyword evidence="3" id="KW-1185">Reference proteome</keyword>
<organism evidence="2 3">
    <name type="scientific">Salvia divinorum</name>
    <name type="common">Maria pastora</name>
    <name type="synonym">Diviner's sage</name>
    <dbReference type="NCBI Taxonomy" id="28513"/>
    <lineage>
        <taxon>Eukaryota</taxon>
        <taxon>Viridiplantae</taxon>
        <taxon>Streptophyta</taxon>
        <taxon>Embryophyta</taxon>
        <taxon>Tracheophyta</taxon>
        <taxon>Spermatophyta</taxon>
        <taxon>Magnoliopsida</taxon>
        <taxon>eudicotyledons</taxon>
        <taxon>Gunneridae</taxon>
        <taxon>Pentapetalae</taxon>
        <taxon>asterids</taxon>
        <taxon>lamiids</taxon>
        <taxon>Lamiales</taxon>
        <taxon>Lamiaceae</taxon>
        <taxon>Nepetoideae</taxon>
        <taxon>Mentheae</taxon>
        <taxon>Salviinae</taxon>
        <taxon>Salvia</taxon>
        <taxon>Salvia subgen. Calosphace</taxon>
    </lineage>
</organism>
<evidence type="ECO:0000313" key="3">
    <source>
        <dbReference type="Proteomes" id="UP001567538"/>
    </source>
</evidence>
<sequence>MATSAFKSTTKRPSIGASTSEDSAHRSLRRSRSIAPEMDYIKNVPRGKFVNTTRGTTAPFPEISLDDLALEFFSSSSKNESDGGAVDRSASRLGEIGPWANDTASSRRRGRSVSRGRGDAVSTSSAASGTKNAVSSDGSSRRRRSVSVTRNRGNAVPKTDKDAVAADAGTRRRRSLSVARGSGNAVPTGDKDSVAADAGTRRRRSLSVARYQISDSESDIDRSRNSSNRATMIAPNGGNTSKTTASSYRRLGRSRSQIDLSLIHDGYSSQSSALTDDELKDTHFGSNGFQKIIRAVHAPKKADYPPEEVANGGLYEAMRKELRYAVQEIRTELNQVMERNQTAVVSNESNDCSLSENSNTLQNSFSIREKFAQKMVQLEKRKKNLLTEMLLEEQCGGEVSETYELPNSRASAVTEKLPRARKRSSDKSRMSERLIEDAERHFEDFISNIEDTDISSFDGERSDGSSTLGGMVKGREFRIGEAETCRTPAPAGSTSRPGEMDGVILPWLQWETSHDGSLGGKTKVQTPMTPQAVQRDSEKDPSQLHDASSYSMSSHGSWSPGLVHSSPMDKREEVYPTKTGNDCVSKFDMDEYLNLQNNEEILFEMYRKRNRIGLGGLLLCIGVP</sequence>
<protein>
    <submittedName>
        <fullName evidence="2">Uncharacterized protein</fullName>
    </submittedName>
</protein>
<name>A0ABD1I5C4_SALDI</name>
<gene>
    <name evidence="2" type="ORF">AAHA92_06068</name>
</gene>
<feature type="region of interest" description="Disordered" evidence="1">
    <location>
        <begin position="1"/>
        <end position="39"/>
    </location>
</feature>
<feature type="compositionally biased region" description="Polar residues" evidence="1">
    <location>
        <begin position="121"/>
        <end position="133"/>
    </location>
</feature>
<evidence type="ECO:0000256" key="1">
    <source>
        <dbReference type="SAM" id="MobiDB-lite"/>
    </source>
</evidence>